<evidence type="ECO:0000259" key="2">
    <source>
        <dbReference type="Pfam" id="PF01557"/>
    </source>
</evidence>
<proteinExistence type="predicted"/>
<evidence type="ECO:0000313" key="3">
    <source>
        <dbReference type="EMBL" id="NUB18207.1"/>
    </source>
</evidence>
<comment type="caution">
    <text evidence="3">The sequence shown here is derived from an EMBL/GenBank/DDBJ whole genome shotgun (WGS) entry which is preliminary data.</text>
</comment>
<dbReference type="InterPro" id="IPR036663">
    <property type="entry name" value="Fumarylacetoacetase_C_sf"/>
</dbReference>
<dbReference type="PANTHER" id="PTHR11820:SF90">
    <property type="entry name" value="FLUTATHIONE S-TRANSFERASE"/>
    <property type="match status" value="1"/>
</dbReference>
<dbReference type="Gene3D" id="3.90.850.10">
    <property type="entry name" value="Fumarylacetoacetase-like, C-terminal domain"/>
    <property type="match status" value="1"/>
</dbReference>
<keyword evidence="4" id="KW-1185">Reference proteome</keyword>
<dbReference type="RefSeq" id="WP_174437544.1">
    <property type="nucleotide sequence ID" value="NZ_BAABCC010000044.1"/>
</dbReference>
<gene>
    <name evidence="3" type="ORF">GBZ26_03070</name>
</gene>
<dbReference type="InterPro" id="IPR011234">
    <property type="entry name" value="Fumarylacetoacetase-like_C"/>
</dbReference>
<dbReference type="Proteomes" id="UP000639419">
    <property type="component" value="Unassembled WGS sequence"/>
</dbReference>
<evidence type="ECO:0000313" key="4">
    <source>
        <dbReference type="Proteomes" id="UP000639419"/>
    </source>
</evidence>
<keyword evidence="3" id="KW-0378">Hydrolase</keyword>
<sequence length="227" mass="24157">MAYAIPLWPQPTVPVAGGDPFPVRRIYCVGRNYAAHAREMGADPDREPPFFFMKPADAIVADGTAIPYPPRTANLHHEIELVVAIGTGGRDIPVERALDHVYGYGVGLDMTRRDLQNAAKKEGKPWDMGKGFDQSAPCGTLRRAADIGHPDKGSVTLSVNGDLRQKGDLADLIWSVSETISYLSGLVELQPGDLIYTGTPEGVGPVVAGDRLEGAVEGVGSIAVTIA</sequence>
<evidence type="ECO:0000256" key="1">
    <source>
        <dbReference type="ARBA" id="ARBA00022723"/>
    </source>
</evidence>
<keyword evidence="1" id="KW-0479">Metal-binding</keyword>
<protein>
    <submittedName>
        <fullName evidence="3">FAA hydrolase family protein</fullName>
    </submittedName>
</protein>
<name>A0ABX2KR99_9PROT</name>
<dbReference type="Pfam" id="PF01557">
    <property type="entry name" value="FAA_hydrolase"/>
    <property type="match status" value="1"/>
</dbReference>
<dbReference type="SUPFAM" id="SSF56529">
    <property type="entry name" value="FAH"/>
    <property type="match status" value="1"/>
</dbReference>
<dbReference type="EMBL" id="WHOR01000012">
    <property type="protein sequence ID" value="NUB18207.1"/>
    <property type="molecule type" value="Genomic_DNA"/>
</dbReference>
<dbReference type="GO" id="GO:0016787">
    <property type="term" value="F:hydrolase activity"/>
    <property type="evidence" value="ECO:0007669"/>
    <property type="project" value="UniProtKB-KW"/>
</dbReference>
<feature type="domain" description="Fumarylacetoacetase-like C-terminal" evidence="2">
    <location>
        <begin position="26"/>
        <end position="226"/>
    </location>
</feature>
<dbReference type="PANTHER" id="PTHR11820">
    <property type="entry name" value="ACYLPYRUVASE"/>
    <property type="match status" value="1"/>
</dbReference>
<organism evidence="3 4">
    <name type="scientific">Azospirillum formosense</name>
    <dbReference type="NCBI Taxonomy" id="861533"/>
    <lineage>
        <taxon>Bacteria</taxon>
        <taxon>Pseudomonadati</taxon>
        <taxon>Pseudomonadota</taxon>
        <taxon>Alphaproteobacteria</taxon>
        <taxon>Rhodospirillales</taxon>
        <taxon>Azospirillaceae</taxon>
        <taxon>Azospirillum</taxon>
    </lineage>
</organism>
<reference evidence="3 4" key="1">
    <citation type="submission" date="2019-10" db="EMBL/GenBank/DDBJ databases">
        <title>Genome sequence of Azospirillum formosense CC-Nfb-7.</title>
        <authorList>
            <person name="Ambrosini A."/>
            <person name="Sant'Anna F.H."/>
            <person name="Cassan F.D."/>
            <person name="Souza E.M."/>
            <person name="Passaglia L.M.P."/>
        </authorList>
    </citation>
    <scope>NUCLEOTIDE SEQUENCE [LARGE SCALE GENOMIC DNA]</scope>
    <source>
        <strain evidence="3 4">CC-NFb-7</strain>
    </source>
</reference>
<accession>A0ABX2KR99</accession>